<dbReference type="GeneID" id="36325510"/>
<evidence type="ECO:0000313" key="4">
    <source>
        <dbReference type="Proteomes" id="UP000194127"/>
    </source>
</evidence>
<protein>
    <recommendedName>
        <fullName evidence="2">PH domain-containing protein</fullName>
    </recommendedName>
</protein>
<organism evidence="3 4">
    <name type="scientific">Postia placenta MAD-698-R-SB12</name>
    <dbReference type="NCBI Taxonomy" id="670580"/>
    <lineage>
        <taxon>Eukaryota</taxon>
        <taxon>Fungi</taxon>
        <taxon>Dikarya</taxon>
        <taxon>Basidiomycota</taxon>
        <taxon>Agaricomycotina</taxon>
        <taxon>Agaricomycetes</taxon>
        <taxon>Polyporales</taxon>
        <taxon>Adustoporiaceae</taxon>
        <taxon>Rhodonia</taxon>
    </lineage>
</organism>
<dbReference type="STRING" id="670580.A0A1X6N706"/>
<feature type="region of interest" description="Disordered" evidence="1">
    <location>
        <begin position="114"/>
        <end position="166"/>
    </location>
</feature>
<feature type="region of interest" description="Disordered" evidence="1">
    <location>
        <begin position="172"/>
        <end position="191"/>
    </location>
</feature>
<feature type="compositionally biased region" description="Polar residues" evidence="1">
    <location>
        <begin position="114"/>
        <end position="124"/>
    </location>
</feature>
<dbReference type="CDD" id="cd00821">
    <property type="entry name" value="PH"/>
    <property type="match status" value="1"/>
</dbReference>
<dbReference type="RefSeq" id="XP_024340977.1">
    <property type="nucleotide sequence ID" value="XM_024480560.1"/>
</dbReference>
<evidence type="ECO:0000256" key="1">
    <source>
        <dbReference type="SAM" id="MobiDB-lite"/>
    </source>
</evidence>
<dbReference type="Proteomes" id="UP000194127">
    <property type="component" value="Unassembled WGS sequence"/>
</dbReference>
<evidence type="ECO:0000313" key="3">
    <source>
        <dbReference type="EMBL" id="OSX64183.1"/>
    </source>
</evidence>
<dbReference type="SMART" id="SM00233">
    <property type="entry name" value="PH"/>
    <property type="match status" value="1"/>
</dbReference>
<proteinExistence type="predicted"/>
<dbReference type="AlphaFoldDB" id="A0A1X6N706"/>
<feature type="compositionally biased region" description="Pro residues" evidence="1">
    <location>
        <begin position="151"/>
        <end position="160"/>
    </location>
</feature>
<feature type="region of interest" description="Disordered" evidence="1">
    <location>
        <begin position="203"/>
        <end position="223"/>
    </location>
</feature>
<sequence>MPVTISPSKLRSKFDIKALLCKHGVTNLRRRKTIREVEDDPPPLPPKDETKARRRYIESWQQLYTAFEISQLARAPSPDSLASTSHEGAPKGLHPSQSPQSTAVFLTRQLRPSQSNLTANNPGSGLQRETPVSLSSRAGVRGQAHAYPHAQAPPTPPHTQPAPSRIPMATHRLPLARGRVPERRIASTPDEIELRRREALKAKEREEEQARHEEAQRQARLKQQKEEVLRRYAEEERLRKAALEQQLRRVAEERKRKEEAEREAEDLIRLSIAERRRAERERRVEETRKLQAWRNEQTKRAQEMSGKREEMRRRVLGERRALAQRLKATVRSEGGRQVHMSGWVTVQAGQGTVWKRRYYQLDDDALILFKNPEELSLPLETVALATIRHIREWQEGYEELEGVSHSFAVEFGDGREAWSMFADSAQDKEYLVALLSQNASM</sequence>
<name>A0A1X6N706_9APHY</name>
<dbReference type="InterPro" id="IPR001849">
    <property type="entry name" value="PH_domain"/>
</dbReference>
<dbReference type="Gene3D" id="2.30.29.30">
    <property type="entry name" value="Pleckstrin-homology domain (PH domain)/Phosphotyrosine-binding domain (PTB)"/>
    <property type="match status" value="1"/>
</dbReference>
<feature type="domain" description="PH" evidence="2">
    <location>
        <begin position="337"/>
        <end position="440"/>
    </location>
</feature>
<dbReference type="EMBL" id="KZ110594">
    <property type="protein sequence ID" value="OSX64183.1"/>
    <property type="molecule type" value="Genomic_DNA"/>
</dbReference>
<feature type="region of interest" description="Disordered" evidence="1">
    <location>
        <begin position="75"/>
        <end position="100"/>
    </location>
</feature>
<dbReference type="SUPFAM" id="SSF50729">
    <property type="entry name" value="PH domain-like"/>
    <property type="match status" value="1"/>
</dbReference>
<dbReference type="InterPro" id="IPR011993">
    <property type="entry name" value="PH-like_dom_sf"/>
</dbReference>
<feature type="region of interest" description="Disordered" evidence="1">
    <location>
        <begin position="33"/>
        <end position="52"/>
    </location>
</feature>
<gene>
    <name evidence="3" type="ORF">POSPLADRAFT_1054791</name>
</gene>
<evidence type="ECO:0000259" key="2">
    <source>
        <dbReference type="PROSITE" id="PS50003"/>
    </source>
</evidence>
<dbReference type="OrthoDB" id="2123378at2759"/>
<keyword evidence="4" id="KW-1185">Reference proteome</keyword>
<dbReference type="PROSITE" id="PS50003">
    <property type="entry name" value="PH_DOMAIN"/>
    <property type="match status" value="1"/>
</dbReference>
<reference evidence="3 4" key="1">
    <citation type="submission" date="2017-04" db="EMBL/GenBank/DDBJ databases">
        <title>Genome Sequence of the Model Brown-Rot Fungus Postia placenta SB12.</title>
        <authorList>
            <consortium name="DOE Joint Genome Institute"/>
            <person name="Gaskell J."/>
            <person name="Kersten P."/>
            <person name="Larrondo L.F."/>
            <person name="Canessa P."/>
            <person name="Martinez D."/>
            <person name="Hibbett D."/>
            <person name="Schmoll M."/>
            <person name="Kubicek C.P."/>
            <person name="Martinez A.T."/>
            <person name="Yadav J."/>
            <person name="Master E."/>
            <person name="Magnuson J.K."/>
            <person name="James T."/>
            <person name="Yaver D."/>
            <person name="Berka R."/>
            <person name="Labutti K."/>
            <person name="Lipzen A."/>
            <person name="Aerts A."/>
            <person name="Barry K."/>
            <person name="Henrissat B."/>
            <person name="Blanchette R."/>
            <person name="Grigoriev I."/>
            <person name="Cullen D."/>
        </authorList>
    </citation>
    <scope>NUCLEOTIDE SEQUENCE [LARGE SCALE GENOMIC DNA]</scope>
    <source>
        <strain evidence="3 4">MAD-698-R-SB12</strain>
    </source>
</reference>
<accession>A0A1X6N706</accession>
<dbReference type="Pfam" id="PF00169">
    <property type="entry name" value="PH"/>
    <property type="match status" value="1"/>
</dbReference>